<keyword evidence="10 11" id="KW-0472">Membrane</keyword>
<dbReference type="InterPro" id="IPR003820">
    <property type="entry name" value="KdpC"/>
</dbReference>
<dbReference type="PANTHER" id="PTHR30042">
    <property type="entry name" value="POTASSIUM-TRANSPORTING ATPASE C CHAIN"/>
    <property type="match status" value="1"/>
</dbReference>
<comment type="function">
    <text evidence="11">Part of the high-affinity ATP-driven potassium transport (or Kdp) system, which catalyzes the hydrolysis of ATP coupled with the electrogenic transport of potassium into the cytoplasm. This subunit acts as a catalytic chaperone that increases the ATP-binding affinity of the ATP-hydrolyzing subunit KdpB by the formation of a transient KdpB/KdpC/ATP ternary complex.</text>
</comment>
<comment type="similarity">
    <text evidence="11">Belongs to the KdpC family.</text>
</comment>
<dbReference type="GO" id="GO:0005886">
    <property type="term" value="C:plasma membrane"/>
    <property type="evidence" value="ECO:0007669"/>
    <property type="project" value="UniProtKB-SubCell"/>
</dbReference>
<dbReference type="KEGG" id="sacz:AOT14_05670"/>
<keyword evidence="3 11" id="KW-0633">Potassium transport</keyword>
<dbReference type="RefSeq" id="WP_054662580.1">
    <property type="nucleotide sequence ID" value="NZ_JAJTTN010000033.1"/>
</dbReference>
<evidence type="ECO:0000256" key="11">
    <source>
        <dbReference type="HAMAP-Rule" id="MF_00276"/>
    </source>
</evidence>
<keyword evidence="1 11" id="KW-0813">Transport</keyword>
<evidence type="ECO:0000256" key="2">
    <source>
        <dbReference type="ARBA" id="ARBA00022475"/>
    </source>
</evidence>
<dbReference type="NCBIfam" id="NF001454">
    <property type="entry name" value="PRK00315.1"/>
    <property type="match status" value="1"/>
</dbReference>
<keyword evidence="5 11" id="KW-0547">Nucleotide-binding</keyword>
<dbReference type="PANTHER" id="PTHR30042:SF2">
    <property type="entry name" value="POTASSIUM-TRANSPORTING ATPASE KDPC SUBUNIT"/>
    <property type="match status" value="1"/>
</dbReference>
<keyword evidence="2 11" id="KW-1003">Cell membrane</keyword>
<name>A0A0S1AW51_9GAMM</name>
<keyword evidence="7 11" id="KW-0630">Potassium</keyword>
<evidence type="ECO:0000256" key="10">
    <source>
        <dbReference type="ARBA" id="ARBA00023136"/>
    </source>
</evidence>
<keyword evidence="4 11" id="KW-0812">Transmembrane</keyword>
<evidence type="ECO:0000256" key="3">
    <source>
        <dbReference type="ARBA" id="ARBA00022538"/>
    </source>
</evidence>
<evidence type="ECO:0000256" key="5">
    <source>
        <dbReference type="ARBA" id="ARBA00022741"/>
    </source>
</evidence>
<evidence type="ECO:0000256" key="1">
    <source>
        <dbReference type="ARBA" id="ARBA00022448"/>
    </source>
</evidence>
<comment type="subunit">
    <text evidence="11">The system is composed of three essential subunits: KdpA, KdpB and KdpC.</text>
</comment>
<dbReference type="Pfam" id="PF02669">
    <property type="entry name" value="KdpC"/>
    <property type="match status" value="1"/>
</dbReference>
<dbReference type="PIRSF" id="PIRSF001296">
    <property type="entry name" value="K_ATPase_KdpC"/>
    <property type="match status" value="1"/>
</dbReference>
<gene>
    <name evidence="11 12" type="primary">kdpC</name>
    <name evidence="12" type="ORF">AOT14_05670</name>
</gene>
<keyword evidence="6 11" id="KW-0067">ATP-binding</keyword>
<proteinExistence type="inferred from homology"/>
<evidence type="ECO:0000313" key="13">
    <source>
        <dbReference type="Proteomes" id="UP000061010"/>
    </source>
</evidence>
<dbReference type="HAMAP" id="MF_00276">
    <property type="entry name" value="KdpC"/>
    <property type="match status" value="1"/>
</dbReference>
<keyword evidence="9 11" id="KW-0406">Ion transport</keyword>
<comment type="subcellular location">
    <subcellularLocation>
        <location evidence="11">Cell membrane</location>
        <topology evidence="11">Single-pass membrane protein</topology>
    </subcellularLocation>
</comment>
<sequence length="196" mass="20050">MTPKTPTALWRPAIGLSLFALLGTGLAYAVLATGIAGTLFPAQAGGSLVRDADGRVRGSLLLAQPFAGDGYFQARPSASGYDPMAAAGSNLARGNPQLAQRVADATAAVAARERVAPAQVPADLVTASASGLDPDLSPAAARLQVARVARARGWPQQRVQALLERHVQAPGWGVPGQPRVNVIALNLALDAAAHAR</sequence>
<evidence type="ECO:0000256" key="6">
    <source>
        <dbReference type="ARBA" id="ARBA00022840"/>
    </source>
</evidence>
<evidence type="ECO:0000256" key="8">
    <source>
        <dbReference type="ARBA" id="ARBA00022989"/>
    </source>
</evidence>
<evidence type="ECO:0000313" key="12">
    <source>
        <dbReference type="EMBL" id="ALJ27012.1"/>
    </source>
</evidence>
<dbReference type="NCBIfam" id="TIGR00681">
    <property type="entry name" value="kdpC"/>
    <property type="match status" value="1"/>
</dbReference>
<evidence type="ECO:0000256" key="9">
    <source>
        <dbReference type="ARBA" id="ARBA00023065"/>
    </source>
</evidence>
<dbReference type="OrthoDB" id="9788285at2"/>
<protein>
    <recommendedName>
        <fullName evidence="11">Potassium-transporting ATPase KdpC subunit</fullName>
    </recommendedName>
    <alternativeName>
        <fullName evidence="11">ATP phosphohydrolase [potassium-transporting] C chain</fullName>
    </alternativeName>
    <alternativeName>
        <fullName evidence="11">Potassium-binding and translocating subunit C</fullName>
    </alternativeName>
    <alternativeName>
        <fullName evidence="11">Potassium-translocating ATPase C chain</fullName>
    </alternativeName>
</protein>
<dbReference type="EMBL" id="CP012900">
    <property type="protein sequence ID" value="ALJ27012.1"/>
    <property type="molecule type" value="Genomic_DNA"/>
</dbReference>
<dbReference type="AlphaFoldDB" id="A0A0S1AW51"/>
<dbReference type="PATRIC" id="fig|128780.6.peg.577"/>
<keyword evidence="13" id="KW-1185">Reference proteome</keyword>
<reference evidence="12 13" key="1">
    <citation type="journal article" date="2015" name="Genome Announc.">
        <title>Complete Genome Sequencing of Stenotrophomonas acidaminiphila ZAC14D2_NAIMI4_2, a Multidrug-Resistant Strain Isolated from Sediments of a Polluted River in Mexico, Uncovers New Antibiotic Resistance Genes and a Novel Class-II Lasso Peptide Biosynthesis Gene Cluster.</title>
        <authorList>
            <person name="Vinuesa P."/>
            <person name="Ochoa-Sanchez L.E."/>
        </authorList>
    </citation>
    <scope>NUCLEOTIDE SEQUENCE [LARGE SCALE GENOMIC DNA]</scope>
    <source>
        <strain evidence="12 13">ZAC14D2_NAIMI4_2</strain>
    </source>
</reference>
<dbReference type="GO" id="GO:0005524">
    <property type="term" value="F:ATP binding"/>
    <property type="evidence" value="ECO:0007669"/>
    <property type="project" value="UniProtKB-UniRule"/>
</dbReference>
<evidence type="ECO:0000256" key="4">
    <source>
        <dbReference type="ARBA" id="ARBA00022692"/>
    </source>
</evidence>
<keyword evidence="8 11" id="KW-1133">Transmembrane helix</keyword>
<dbReference type="Proteomes" id="UP000061010">
    <property type="component" value="Chromosome"/>
</dbReference>
<dbReference type="GO" id="GO:0008556">
    <property type="term" value="F:P-type potassium transmembrane transporter activity"/>
    <property type="evidence" value="ECO:0007669"/>
    <property type="project" value="InterPro"/>
</dbReference>
<organism evidence="12 13">
    <name type="scientific">Stenotrophomonas acidaminiphila</name>
    <dbReference type="NCBI Taxonomy" id="128780"/>
    <lineage>
        <taxon>Bacteria</taxon>
        <taxon>Pseudomonadati</taxon>
        <taxon>Pseudomonadota</taxon>
        <taxon>Gammaproteobacteria</taxon>
        <taxon>Lysobacterales</taxon>
        <taxon>Lysobacteraceae</taxon>
        <taxon>Stenotrophomonas</taxon>
    </lineage>
</organism>
<accession>A0A0S1AW51</accession>
<evidence type="ECO:0000256" key="7">
    <source>
        <dbReference type="ARBA" id="ARBA00022958"/>
    </source>
</evidence>